<dbReference type="AlphaFoldDB" id="A0A1Y2C695"/>
<comment type="similarity">
    <text evidence="1">Belongs to the CWF19 family.</text>
</comment>
<sequence length="555" mass="63365">MQQPPPPAEKPRVSFGDSKSAWRMMRLKRLQEAAEEDKRDINDLALERWGSLDELNVLLEEREWLDRRDGKLPQKSVATKDSKERTTEKYKSSTEFKRPRLSDEGVDQFGRDVRNTGSEKQSSSSSRFIPTAATGGIVGSSSNLDLSDGPILTMDQLNKMNAKILRNSMMGNDDPDLIAKYNREKLRFEQASASGATPGSSQDATVIVPTIDSRGRLQDIGSDTPASRLPPGNTKRKREDLKATHDEKGERINYAGDTESSASITDLLLQEKMGTSGNYDEEMANRIAKDVKYREDLDYMDEKADDLAKKKQVSDYAKRQHAISDFKKANSALEKCQHCFQEATGIPKCTVIASATRVYLAIPNSIDLVPYHCQIVPISHTLTTLELDDDDWTEIRNFMKCLIQMNWERGHGCIFMEQVVNFGWHRHTVIDCVPVPLGTFEDAPAYFKEAIEASEEEWSQHKKLIDTTKHGFRRSMVKNLPYFHVWFEPNKGYGHVIEDSQEWPEWFGREVLASMMELSPDKWRRPKRASYEESAQRQTVFRKAFDKFDWTKALG</sequence>
<feature type="compositionally biased region" description="Basic and acidic residues" evidence="2">
    <location>
        <begin position="68"/>
        <end position="114"/>
    </location>
</feature>
<feature type="domain" description="Cwf19-like C-terminal" evidence="4">
    <location>
        <begin position="325"/>
        <end position="448"/>
    </location>
</feature>
<evidence type="ECO:0000256" key="2">
    <source>
        <dbReference type="SAM" id="MobiDB-lite"/>
    </source>
</evidence>
<dbReference type="Pfam" id="PF04676">
    <property type="entry name" value="CwfJ_C_2"/>
    <property type="match status" value="1"/>
</dbReference>
<dbReference type="Pfam" id="PF04677">
    <property type="entry name" value="CwfJ_C_1"/>
    <property type="match status" value="1"/>
</dbReference>
<proteinExistence type="inferred from homology"/>
<dbReference type="InterPro" id="IPR006767">
    <property type="entry name" value="Cwf19-like_C_dom-2"/>
</dbReference>
<dbReference type="Gene3D" id="3.30.428.10">
    <property type="entry name" value="HIT-like"/>
    <property type="match status" value="1"/>
</dbReference>
<dbReference type="SUPFAM" id="SSF54197">
    <property type="entry name" value="HIT-like"/>
    <property type="match status" value="1"/>
</dbReference>
<dbReference type="GO" id="GO:0071014">
    <property type="term" value="C:post-mRNA release spliceosomal complex"/>
    <property type="evidence" value="ECO:0007669"/>
    <property type="project" value="TreeGrafter"/>
</dbReference>
<dbReference type="InterPro" id="IPR040194">
    <property type="entry name" value="Cwf19-like"/>
</dbReference>
<dbReference type="InterPro" id="IPR006768">
    <property type="entry name" value="Cwf19-like_C_dom-1"/>
</dbReference>
<evidence type="ECO:0000259" key="4">
    <source>
        <dbReference type="Pfam" id="PF04677"/>
    </source>
</evidence>
<dbReference type="STRING" id="329046.A0A1Y2C695"/>
<dbReference type="GO" id="GO:0000398">
    <property type="term" value="P:mRNA splicing, via spliceosome"/>
    <property type="evidence" value="ECO:0007669"/>
    <property type="project" value="TreeGrafter"/>
</dbReference>
<evidence type="ECO:0000313" key="5">
    <source>
        <dbReference type="EMBL" id="ORY42559.1"/>
    </source>
</evidence>
<name>A0A1Y2C695_9FUNG</name>
<dbReference type="PANTHER" id="PTHR12072">
    <property type="entry name" value="CWF19, CELL CYCLE CONTROL PROTEIN"/>
    <property type="match status" value="1"/>
</dbReference>
<dbReference type="EMBL" id="MCGO01000028">
    <property type="protein sequence ID" value="ORY42559.1"/>
    <property type="molecule type" value="Genomic_DNA"/>
</dbReference>
<comment type="caution">
    <text evidence="5">The sequence shown here is derived from an EMBL/GenBank/DDBJ whole genome shotgun (WGS) entry which is preliminary data.</text>
</comment>
<dbReference type="InterPro" id="IPR036265">
    <property type="entry name" value="HIT-like_sf"/>
</dbReference>
<dbReference type="OrthoDB" id="2113965at2759"/>
<evidence type="ECO:0000256" key="1">
    <source>
        <dbReference type="ARBA" id="ARBA00006795"/>
    </source>
</evidence>
<feature type="region of interest" description="Disordered" evidence="2">
    <location>
        <begin position="68"/>
        <end position="140"/>
    </location>
</feature>
<evidence type="ECO:0000313" key="6">
    <source>
        <dbReference type="Proteomes" id="UP000193642"/>
    </source>
</evidence>
<dbReference type="Proteomes" id="UP000193642">
    <property type="component" value="Unassembled WGS sequence"/>
</dbReference>
<gene>
    <name evidence="5" type="ORF">BCR33DRAFT_698598</name>
</gene>
<accession>A0A1Y2C695</accession>
<evidence type="ECO:0000259" key="3">
    <source>
        <dbReference type="Pfam" id="PF04676"/>
    </source>
</evidence>
<feature type="region of interest" description="Disordered" evidence="2">
    <location>
        <begin position="214"/>
        <end position="244"/>
    </location>
</feature>
<protein>
    <submittedName>
        <fullName evidence="5">Uncharacterized protein</fullName>
    </submittedName>
</protein>
<reference evidence="5 6" key="1">
    <citation type="submission" date="2016-07" db="EMBL/GenBank/DDBJ databases">
        <title>Pervasive Adenine N6-methylation of Active Genes in Fungi.</title>
        <authorList>
            <consortium name="DOE Joint Genome Institute"/>
            <person name="Mondo S.J."/>
            <person name="Dannebaum R.O."/>
            <person name="Kuo R.C."/>
            <person name="Labutti K."/>
            <person name="Haridas S."/>
            <person name="Kuo A."/>
            <person name="Salamov A."/>
            <person name="Ahrendt S.R."/>
            <person name="Lipzen A."/>
            <person name="Sullivan W."/>
            <person name="Andreopoulos W.B."/>
            <person name="Clum A."/>
            <person name="Lindquist E."/>
            <person name="Daum C."/>
            <person name="Ramamoorthy G.K."/>
            <person name="Gryganskyi A."/>
            <person name="Culley D."/>
            <person name="Magnuson J.K."/>
            <person name="James T.Y."/>
            <person name="O'Malley M.A."/>
            <person name="Stajich J.E."/>
            <person name="Spatafora J.W."/>
            <person name="Visel A."/>
            <person name="Grigoriev I.V."/>
        </authorList>
    </citation>
    <scope>NUCLEOTIDE SEQUENCE [LARGE SCALE GENOMIC DNA]</scope>
    <source>
        <strain evidence="5 6">JEL800</strain>
    </source>
</reference>
<feature type="compositionally biased region" description="Polar residues" evidence="2">
    <location>
        <begin position="115"/>
        <end position="128"/>
    </location>
</feature>
<keyword evidence="6" id="KW-1185">Reference proteome</keyword>
<organism evidence="5 6">
    <name type="scientific">Rhizoclosmatium globosum</name>
    <dbReference type="NCBI Taxonomy" id="329046"/>
    <lineage>
        <taxon>Eukaryota</taxon>
        <taxon>Fungi</taxon>
        <taxon>Fungi incertae sedis</taxon>
        <taxon>Chytridiomycota</taxon>
        <taxon>Chytridiomycota incertae sedis</taxon>
        <taxon>Chytridiomycetes</taxon>
        <taxon>Chytridiales</taxon>
        <taxon>Chytriomycetaceae</taxon>
        <taxon>Rhizoclosmatium</taxon>
    </lineage>
</organism>
<dbReference type="PANTHER" id="PTHR12072:SF5">
    <property type="entry name" value="CWF19-LIKE PROTEIN 2"/>
    <property type="match status" value="1"/>
</dbReference>
<feature type="domain" description="Cwf19-like protein C-terminal" evidence="3">
    <location>
        <begin position="457"/>
        <end position="551"/>
    </location>
</feature>